<dbReference type="GO" id="GO:0000978">
    <property type="term" value="F:RNA polymerase II cis-regulatory region sequence-specific DNA binding"/>
    <property type="evidence" value="ECO:0007669"/>
    <property type="project" value="TreeGrafter"/>
</dbReference>
<comment type="caution">
    <text evidence="7">The sequence shown here is derived from an EMBL/GenBank/DDBJ whole genome shotgun (WGS) entry which is preliminary data.</text>
</comment>
<keyword evidence="4 5" id="KW-0238">DNA-binding</keyword>
<dbReference type="SMART" id="SM00692">
    <property type="entry name" value="DM3"/>
    <property type="match status" value="1"/>
</dbReference>
<proteinExistence type="predicted"/>
<dbReference type="GO" id="GO:0003700">
    <property type="term" value="F:DNA-binding transcription factor activity"/>
    <property type="evidence" value="ECO:0007669"/>
    <property type="project" value="TreeGrafter"/>
</dbReference>
<dbReference type="GO" id="GO:0006357">
    <property type="term" value="P:regulation of transcription by RNA polymerase II"/>
    <property type="evidence" value="ECO:0007669"/>
    <property type="project" value="TreeGrafter"/>
</dbReference>
<dbReference type="PANTHER" id="PTHR46600:SF7">
    <property type="entry name" value="SI:DKEY-228B2.6-RELATED"/>
    <property type="match status" value="1"/>
</dbReference>
<sequence length="497" mass="56916">MASSSGSRRQCAAITCRVYAGTHKHLAFYRFPKEPERCNIWVQRLKNDYLRHIPCQKLYNNYRVCSQHFDKSQLKNAKDVCYQVIDGNGGKQDDAARKKELKESPLSNIPQGLKGASSDAEDVDILQNNNGIVSSALMEMPTASVMKNAESYETVPKDCEHNPLKLSHCKQNDNTITHTSPGPTPTESVLKNIESNEIVTKDSKLNPLRLSHCERKKKTTSFTSAGPRQAFTNQQEAELVKCFLIADKMFSGITITEFRRLVYKFAYKFNLLHSALWTKMKLASIAWLQAFLKRHPSVTFKDNISAYITRQFTFSSANIDSILSKVSEMMPIDNDNETTAYTKQGVSRSDRVSYDGDRSDNKLEDQDFEIDHNYSVKYEENHIKHQWLYNKTPAVGRQDDELLSKDVSLTKDCENHEESHCKDYNDETVFVLENEYVFLPAQNIIFLQAGETESVKEKNNICISEENLCIKEENACVTEEIFLKEENECIKGEEFFM</sequence>
<dbReference type="InterPro" id="IPR038441">
    <property type="entry name" value="THAP_Znf_sf"/>
</dbReference>
<evidence type="ECO:0000259" key="6">
    <source>
        <dbReference type="PROSITE" id="PS50950"/>
    </source>
</evidence>
<evidence type="ECO:0000256" key="5">
    <source>
        <dbReference type="PROSITE-ProRule" id="PRU00309"/>
    </source>
</evidence>
<feature type="domain" description="THAP-type" evidence="6">
    <location>
        <begin position="1"/>
        <end position="110"/>
    </location>
</feature>
<evidence type="ECO:0000256" key="2">
    <source>
        <dbReference type="ARBA" id="ARBA00022771"/>
    </source>
</evidence>
<organism evidence="7 8">
    <name type="scientific">Homarus americanus</name>
    <name type="common">American lobster</name>
    <dbReference type="NCBI Taxonomy" id="6706"/>
    <lineage>
        <taxon>Eukaryota</taxon>
        <taxon>Metazoa</taxon>
        <taxon>Ecdysozoa</taxon>
        <taxon>Arthropoda</taxon>
        <taxon>Crustacea</taxon>
        <taxon>Multicrustacea</taxon>
        <taxon>Malacostraca</taxon>
        <taxon>Eumalacostraca</taxon>
        <taxon>Eucarida</taxon>
        <taxon>Decapoda</taxon>
        <taxon>Pleocyemata</taxon>
        <taxon>Astacidea</taxon>
        <taxon>Nephropoidea</taxon>
        <taxon>Nephropidae</taxon>
        <taxon>Homarus</taxon>
    </lineage>
</organism>
<gene>
    <name evidence="7" type="primary">Thap12-L9</name>
    <name evidence="7" type="ORF">Hamer_G017773</name>
</gene>
<reference evidence="7" key="1">
    <citation type="journal article" date="2021" name="Sci. Adv.">
        <title>The American lobster genome reveals insights on longevity, neural, and immune adaptations.</title>
        <authorList>
            <person name="Polinski J.M."/>
            <person name="Zimin A.V."/>
            <person name="Clark K.F."/>
            <person name="Kohn A.B."/>
            <person name="Sadowski N."/>
            <person name="Timp W."/>
            <person name="Ptitsyn A."/>
            <person name="Khanna P."/>
            <person name="Romanova D.Y."/>
            <person name="Williams P."/>
            <person name="Greenwood S.J."/>
            <person name="Moroz L.L."/>
            <person name="Walt D.R."/>
            <person name="Bodnar A.G."/>
        </authorList>
    </citation>
    <scope>NUCLEOTIDE SEQUENCE</scope>
    <source>
        <strain evidence="7">GMGI-L3</strain>
    </source>
</reference>
<dbReference type="SMART" id="SM00980">
    <property type="entry name" value="THAP"/>
    <property type="match status" value="1"/>
</dbReference>
<dbReference type="Proteomes" id="UP000747542">
    <property type="component" value="Unassembled WGS sequence"/>
</dbReference>
<name>A0A8J5N6L7_HOMAM</name>
<accession>A0A8J5N6L7</accession>
<evidence type="ECO:0000313" key="7">
    <source>
        <dbReference type="EMBL" id="KAG7174054.1"/>
    </source>
</evidence>
<keyword evidence="2 5" id="KW-0863">Zinc-finger</keyword>
<dbReference type="PROSITE" id="PS50950">
    <property type="entry name" value="ZF_THAP"/>
    <property type="match status" value="1"/>
</dbReference>
<protein>
    <submittedName>
        <fullName evidence="7">52 kDa repressor of the inhibitor of the protein kinase-like 9</fullName>
    </submittedName>
</protein>
<evidence type="ECO:0000256" key="3">
    <source>
        <dbReference type="ARBA" id="ARBA00022833"/>
    </source>
</evidence>
<dbReference type="AlphaFoldDB" id="A0A8J5N6L7"/>
<evidence type="ECO:0000256" key="4">
    <source>
        <dbReference type="ARBA" id="ARBA00023125"/>
    </source>
</evidence>
<dbReference type="SUPFAM" id="SSF57716">
    <property type="entry name" value="Glucocorticoid receptor-like (DNA-binding domain)"/>
    <property type="match status" value="1"/>
</dbReference>
<dbReference type="PANTHER" id="PTHR46600">
    <property type="entry name" value="THAP DOMAIN-CONTAINING"/>
    <property type="match status" value="1"/>
</dbReference>
<keyword evidence="8" id="KW-1185">Reference proteome</keyword>
<dbReference type="InterPro" id="IPR006612">
    <property type="entry name" value="THAP_Znf"/>
</dbReference>
<evidence type="ECO:0000313" key="8">
    <source>
        <dbReference type="Proteomes" id="UP000747542"/>
    </source>
</evidence>
<dbReference type="Pfam" id="PF05485">
    <property type="entry name" value="THAP"/>
    <property type="match status" value="1"/>
</dbReference>
<keyword evidence="3" id="KW-0862">Zinc</keyword>
<dbReference type="EMBL" id="JAHLQT010007950">
    <property type="protein sequence ID" value="KAG7174054.1"/>
    <property type="molecule type" value="Genomic_DNA"/>
</dbReference>
<keyword evidence="1" id="KW-0479">Metal-binding</keyword>
<dbReference type="GO" id="GO:0005634">
    <property type="term" value="C:nucleus"/>
    <property type="evidence" value="ECO:0007669"/>
    <property type="project" value="TreeGrafter"/>
</dbReference>
<dbReference type="Gene3D" id="6.20.210.20">
    <property type="entry name" value="THAP domain"/>
    <property type="match status" value="1"/>
</dbReference>
<evidence type="ECO:0000256" key="1">
    <source>
        <dbReference type="ARBA" id="ARBA00022723"/>
    </source>
</evidence>
<dbReference type="GO" id="GO:0008270">
    <property type="term" value="F:zinc ion binding"/>
    <property type="evidence" value="ECO:0007669"/>
    <property type="project" value="UniProtKB-KW"/>
</dbReference>
<dbReference type="InterPro" id="IPR026516">
    <property type="entry name" value="THAP1/10"/>
</dbReference>